<keyword evidence="5" id="KW-0547">Nucleotide-binding</keyword>
<feature type="binding site" evidence="5">
    <location>
        <position position="348"/>
    </location>
    <ligand>
        <name>substrate</name>
    </ligand>
</feature>
<dbReference type="Gene3D" id="3.40.50.10860">
    <property type="entry name" value="Leucine Dehydrogenase, chain A, domain 1"/>
    <property type="match status" value="1"/>
</dbReference>
<evidence type="ECO:0000259" key="8">
    <source>
        <dbReference type="SMART" id="SM00839"/>
    </source>
</evidence>
<dbReference type="Pfam" id="PF00208">
    <property type="entry name" value="ELFV_dehydrog"/>
    <property type="match status" value="1"/>
</dbReference>
<evidence type="ECO:0000256" key="5">
    <source>
        <dbReference type="PIRSR" id="PIRSR000185-2"/>
    </source>
</evidence>
<comment type="similarity">
    <text evidence="1 3 7">Belongs to the Glu/Leu/Phe/Val dehydrogenases family.</text>
</comment>
<reference evidence="9" key="1">
    <citation type="journal article" date="2020" name="mSystems">
        <title>Genome- and Community-Level Interaction Insights into Carbon Utilization and Element Cycling Functions of Hydrothermarchaeota in Hydrothermal Sediment.</title>
        <authorList>
            <person name="Zhou Z."/>
            <person name="Liu Y."/>
            <person name="Xu W."/>
            <person name="Pan J."/>
            <person name="Luo Z.H."/>
            <person name="Li M."/>
        </authorList>
    </citation>
    <scope>NUCLEOTIDE SEQUENCE [LARGE SCALE GENOMIC DNA]</scope>
    <source>
        <strain evidence="9">SpSt-258</strain>
    </source>
</reference>
<evidence type="ECO:0000256" key="3">
    <source>
        <dbReference type="PIRNR" id="PIRNR000185"/>
    </source>
</evidence>
<dbReference type="InterPro" id="IPR033524">
    <property type="entry name" value="Glu/Leu/Phe/Val_DH_AS"/>
</dbReference>
<dbReference type="SMART" id="SM00839">
    <property type="entry name" value="ELFV_dehydrog"/>
    <property type="match status" value="1"/>
</dbReference>
<evidence type="ECO:0000313" key="9">
    <source>
        <dbReference type="EMBL" id="HDY59395.1"/>
    </source>
</evidence>
<dbReference type="InterPro" id="IPR033922">
    <property type="entry name" value="NAD_bind_Glu_DH"/>
</dbReference>
<dbReference type="FunFam" id="3.40.50.10860:FF:000003">
    <property type="entry name" value="Glutamate dehydrogenase"/>
    <property type="match status" value="1"/>
</dbReference>
<dbReference type="GO" id="GO:0000166">
    <property type="term" value="F:nucleotide binding"/>
    <property type="evidence" value="ECO:0007669"/>
    <property type="project" value="UniProtKB-KW"/>
</dbReference>
<organism evidence="9">
    <name type="scientific">candidate division WOR-3 bacterium</name>
    <dbReference type="NCBI Taxonomy" id="2052148"/>
    <lineage>
        <taxon>Bacteria</taxon>
        <taxon>Bacteria division WOR-3</taxon>
    </lineage>
</organism>
<dbReference type="PANTHER" id="PTHR11606:SF13">
    <property type="entry name" value="GLUTAMATE DEHYDROGENASE 1, MITOCHONDRIAL"/>
    <property type="match status" value="1"/>
</dbReference>
<proteinExistence type="inferred from homology"/>
<dbReference type="InterPro" id="IPR014362">
    <property type="entry name" value="Glu_DH"/>
</dbReference>
<evidence type="ECO:0000256" key="4">
    <source>
        <dbReference type="PIRSR" id="PIRSR000185-1"/>
    </source>
</evidence>
<dbReference type="PROSITE" id="PS00074">
    <property type="entry name" value="GLFV_DEHYDROGENASE"/>
    <property type="match status" value="1"/>
</dbReference>
<accession>A0A7V0Z690</accession>
<feature type="site" description="Important for catalysis" evidence="6">
    <location>
        <position position="145"/>
    </location>
</feature>
<keyword evidence="2 3" id="KW-0560">Oxidoreductase</keyword>
<dbReference type="PRINTS" id="PR00082">
    <property type="entry name" value="GLFDHDRGNASE"/>
</dbReference>
<dbReference type="InterPro" id="IPR006097">
    <property type="entry name" value="Glu/Leu/Phe/Val/Trp_DH_dimer"/>
</dbReference>
<dbReference type="SUPFAM" id="SSF51735">
    <property type="entry name" value="NAD(P)-binding Rossmann-fold domains"/>
    <property type="match status" value="1"/>
</dbReference>
<evidence type="ECO:0000256" key="2">
    <source>
        <dbReference type="ARBA" id="ARBA00023002"/>
    </source>
</evidence>
<name>A0A7V0Z690_UNCW3</name>
<dbReference type="InterPro" id="IPR006096">
    <property type="entry name" value="Glu/Leu/Phe/Val/Trp_DH_C"/>
</dbReference>
<dbReference type="Gene3D" id="3.40.50.720">
    <property type="entry name" value="NAD(P)-binding Rossmann-like Domain"/>
    <property type="match status" value="1"/>
</dbReference>
<feature type="domain" description="Glutamate/phenylalanine/leucine/valine/L-tryptophan dehydrogenase C-terminal" evidence="8">
    <location>
        <begin position="182"/>
        <end position="412"/>
    </location>
</feature>
<gene>
    <name evidence="9" type="ORF">ENP86_07585</name>
</gene>
<dbReference type="Pfam" id="PF02812">
    <property type="entry name" value="ELFV_dehydrog_N"/>
    <property type="match status" value="1"/>
</dbReference>
<comment type="caution">
    <text evidence="9">The sequence shown here is derived from an EMBL/GenBank/DDBJ whole genome shotgun (WGS) entry which is preliminary data.</text>
</comment>
<keyword evidence="5" id="KW-0520">NAD</keyword>
<protein>
    <recommendedName>
        <fullName evidence="3">Glutamate dehydrogenase</fullName>
    </recommendedName>
</protein>
<dbReference type="InterPro" id="IPR006095">
    <property type="entry name" value="Glu/Leu/Phe/Val/Trp_DH"/>
</dbReference>
<dbReference type="GO" id="GO:0004352">
    <property type="term" value="F:glutamate dehydrogenase (NAD+) activity"/>
    <property type="evidence" value="ECO:0007669"/>
    <property type="project" value="TreeGrafter"/>
</dbReference>
<dbReference type="SUPFAM" id="SSF53223">
    <property type="entry name" value="Aminoacid dehydrogenase-like, N-terminal domain"/>
    <property type="match status" value="1"/>
</dbReference>
<dbReference type="PANTHER" id="PTHR11606">
    <property type="entry name" value="GLUTAMATE DEHYDROGENASE"/>
    <property type="match status" value="1"/>
</dbReference>
<dbReference type="InterPro" id="IPR036291">
    <property type="entry name" value="NAD(P)-bd_dom_sf"/>
</dbReference>
<evidence type="ECO:0000256" key="6">
    <source>
        <dbReference type="PIRSR" id="PIRSR000185-3"/>
    </source>
</evidence>
<feature type="binding site" evidence="5">
    <location>
        <position position="189"/>
    </location>
    <ligand>
        <name>NAD(+)</name>
        <dbReference type="ChEBI" id="CHEBI:57540"/>
    </ligand>
</feature>
<dbReference type="CDD" id="cd01076">
    <property type="entry name" value="NAD_bind_1_Glu_DH"/>
    <property type="match status" value="1"/>
</dbReference>
<dbReference type="EMBL" id="DSKY01000020">
    <property type="protein sequence ID" value="HDY59395.1"/>
    <property type="molecule type" value="Genomic_DNA"/>
</dbReference>
<evidence type="ECO:0000256" key="7">
    <source>
        <dbReference type="RuleBase" id="RU004417"/>
    </source>
</evidence>
<evidence type="ECO:0000256" key="1">
    <source>
        <dbReference type="ARBA" id="ARBA00006382"/>
    </source>
</evidence>
<feature type="binding site" evidence="5">
    <location>
        <position position="93"/>
    </location>
    <ligand>
        <name>substrate</name>
    </ligand>
</feature>
<dbReference type="InterPro" id="IPR046346">
    <property type="entry name" value="Aminoacid_DH-like_N_sf"/>
</dbReference>
<sequence length="415" mass="46158">MKKLSVADMARKQIEKAANAMNLPEYLKKIFKCPKRVLRVTFPIEMDDGTVQCFTGFRCQYNDARGPTKGGVRYHPDVSEDEVIALAAWMTWKCALVDLPYGGAKGGVICDPLKLSERELEKITRRYTAEIMPVLGPHIDIPAPDVFTTSKTMAWMMDTFSMMTGHTEPAVVTGKPEVLGGSKGRREATGRGVFINTRELYKKLGKSLKGAKVIIQGFGNVGSYAAYFLAQEGAKIIAVSDSSTGIIDTNGLDVKDLMECVEKHKLLEPYEKGKKVPRDEVLYIDADILIPAALENQIREDNADKIKVKAIIEGANGPTTPEADEILDKKGVYVVPDILANSGGVIVSHFEWVQALSGLYWEEKEVNERLENKLVKTFNEVWDKANKMKVNLRTAAYIVALERVAEVYKYRGIFP</sequence>
<dbReference type="AlphaFoldDB" id="A0A7V0Z690"/>
<feature type="active site" description="Proton donor" evidence="4">
    <location>
        <position position="105"/>
    </location>
</feature>
<feature type="binding site" evidence="5">
    <location>
        <position position="69"/>
    </location>
    <ligand>
        <name>substrate</name>
    </ligand>
</feature>
<dbReference type="PIRSF" id="PIRSF000185">
    <property type="entry name" value="Glu_DH"/>
    <property type="match status" value="1"/>
</dbReference>
<feature type="binding site" evidence="5">
    <location>
        <position position="220"/>
    </location>
    <ligand>
        <name>NAD(+)</name>
        <dbReference type="ChEBI" id="CHEBI:57540"/>
    </ligand>
</feature>
<dbReference type="GO" id="GO:0006538">
    <property type="term" value="P:L-glutamate catabolic process"/>
    <property type="evidence" value="ECO:0007669"/>
    <property type="project" value="TreeGrafter"/>
</dbReference>